<name>A0A8H6FRH6_9LECA</name>
<feature type="region of interest" description="Disordered" evidence="1">
    <location>
        <begin position="174"/>
        <end position="204"/>
    </location>
</feature>
<dbReference type="OrthoDB" id="5347452at2759"/>
<dbReference type="EMBL" id="JACCJC010000039">
    <property type="protein sequence ID" value="KAF6233340.1"/>
    <property type="molecule type" value="Genomic_DNA"/>
</dbReference>
<accession>A0A8H6FRH6</accession>
<feature type="signal peptide" evidence="3">
    <location>
        <begin position="1"/>
        <end position="27"/>
    </location>
</feature>
<evidence type="ECO:0000256" key="3">
    <source>
        <dbReference type="SAM" id="SignalP"/>
    </source>
</evidence>
<keyword evidence="3" id="KW-0732">Signal</keyword>
<evidence type="ECO:0000313" key="4">
    <source>
        <dbReference type="EMBL" id="KAF6233340.1"/>
    </source>
</evidence>
<keyword evidence="2" id="KW-0812">Transmembrane</keyword>
<dbReference type="RefSeq" id="XP_037162761.1">
    <property type="nucleotide sequence ID" value="XM_037310364.1"/>
</dbReference>
<feature type="chain" id="PRO_5034092667" evidence="3">
    <location>
        <begin position="28"/>
        <end position="294"/>
    </location>
</feature>
<dbReference type="AlphaFoldDB" id="A0A8H6FRH6"/>
<keyword evidence="5" id="KW-1185">Reference proteome</keyword>
<keyword evidence="2" id="KW-0472">Membrane</keyword>
<feature type="transmembrane region" description="Helical" evidence="2">
    <location>
        <begin position="210"/>
        <end position="235"/>
    </location>
</feature>
<dbReference type="Proteomes" id="UP000578531">
    <property type="component" value="Unassembled WGS sequence"/>
</dbReference>
<gene>
    <name evidence="4" type="ORF">HO173_008464</name>
</gene>
<evidence type="ECO:0000256" key="2">
    <source>
        <dbReference type="SAM" id="Phobius"/>
    </source>
</evidence>
<evidence type="ECO:0000313" key="5">
    <source>
        <dbReference type="Proteomes" id="UP000578531"/>
    </source>
</evidence>
<sequence length="294" mass="30151">MAYCAFLYLTSWLMVALSFLDSYLVHAGEPLITQAPRVDVNSLFARGDVSTCGFVSGDVKSPLTCPTSYSCTSTVQDMIGWACCNQIQCAGNYRICVDYGAQLCAGGLDASDCSSIYTSILSCSSAAPSCFSYARSLSLGAVSTYFSLACGQTSGTVLALQTFLGGNSPAAGTAASSTAPGQSSPFSTASNLGSSPTESSSSSLSAGEKAGIIVTSVGVAVTMVGVAVAIMVGWWKPHQVLWLVTCGRRGCKRSVKPRQAQAGHQLVNVGSGGAHNVGVNHVAHGGRWGAIGRP</sequence>
<reference evidence="4 5" key="1">
    <citation type="journal article" date="2020" name="Genomics">
        <title>Complete, high-quality genomes from long-read metagenomic sequencing of two wolf lichen thalli reveals enigmatic genome architecture.</title>
        <authorList>
            <person name="McKenzie S.K."/>
            <person name="Walston R.F."/>
            <person name="Allen J.L."/>
        </authorList>
    </citation>
    <scope>NUCLEOTIDE SEQUENCE [LARGE SCALE GENOMIC DNA]</scope>
    <source>
        <strain evidence="4">WasteWater2</strain>
    </source>
</reference>
<keyword evidence="2" id="KW-1133">Transmembrane helix</keyword>
<comment type="caution">
    <text evidence="4">The sequence shown here is derived from an EMBL/GenBank/DDBJ whole genome shotgun (WGS) entry which is preliminary data.</text>
</comment>
<organism evidence="4 5">
    <name type="scientific">Letharia columbiana</name>
    <dbReference type="NCBI Taxonomy" id="112416"/>
    <lineage>
        <taxon>Eukaryota</taxon>
        <taxon>Fungi</taxon>
        <taxon>Dikarya</taxon>
        <taxon>Ascomycota</taxon>
        <taxon>Pezizomycotina</taxon>
        <taxon>Lecanoromycetes</taxon>
        <taxon>OSLEUM clade</taxon>
        <taxon>Lecanoromycetidae</taxon>
        <taxon>Lecanorales</taxon>
        <taxon>Lecanorineae</taxon>
        <taxon>Parmeliaceae</taxon>
        <taxon>Letharia</taxon>
    </lineage>
</organism>
<proteinExistence type="predicted"/>
<dbReference type="GeneID" id="59290120"/>
<protein>
    <submittedName>
        <fullName evidence="4">Uncharacterized protein</fullName>
    </submittedName>
</protein>
<evidence type="ECO:0000256" key="1">
    <source>
        <dbReference type="SAM" id="MobiDB-lite"/>
    </source>
</evidence>